<accession>A0A4R2IHL4</accession>
<dbReference type="Proteomes" id="UP000295680">
    <property type="component" value="Unassembled WGS sequence"/>
</dbReference>
<gene>
    <name evidence="1" type="ORF">EV192_1285</name>
</gene>
<keyword evidence="2" id="KW-1185">Reference proteome</keyword>
<proteinExistence type="predicted"/>
<protein>
    <submittedName>
        <fullName evidence="1">Uncharacterized protein</fullName>
    </submittedName>
</protein>
<dbReference type="AlphaFoldDB" id="A0A4R2IHL4"/>
<evidence type="ECO:0000313" key="2">
    <source>
        <dbReference type="Proteomes" id="UP000295680"/>
    </source>
</evidence>
<comment type="caution">
    <text evidence="1">The sequence shown here is derived from an EMBL/GenBank/DDBJ whole genome shotgun (WGS) entry which is preliminary data.</text>
</comment>
<sequence length="79" mass="8305">MPLPGYEDAVEIVIGAQPGNVVVLVVQGEETWAVLAAVAQQAKAMLADRAVLADKPLSLVQPLSDTAADRDAPTPEQER</sequence>
<name>A0A4R2IHL4_9PSEU</name>
<organism evidence="1 2">
    <name type="scientific">Actinocrispum wychmicini</name>
    <dbReference type="NCBI Taxonomy" id="1213861"/>
    <lineage>
        <taxon>Bacteria</taxon>
        <taxon>Bacillati</taxon>
        <taxon>Actinomycetota</taxon>
        <taxon>Actinomycetes</taxon>
        <taxon>Pseudonocardiales</taxon>
        <taxon>Pseudonocardiaceae</taxon>
        <taxon>Actinocrispum</taxon>
    </lineage>
</organism>
<reference evidence="1 2" key="1">
    <citation type="submission" date="2019-03" db="EMBL/GenBank/DDBJ databases">
        <title>Genomic Encyclopedia of Type Strains, Phase IV (KMG-IV): sequencing the most valuable type-strain genomes for metagenomic binning, comparative biology and taxonomic classification.</title>
        <authorList>
            <person name="Goeker M."/>
        </authorList>
    </citation>
    <scope>NUCLEOTIDE SEQUENCE [LARGE SCALE GENOMIC DNA]</scope>
    <source>
        <strain evidence="1 2">DSM 45934</strain>
    </source>
</reference>
<evidence type="ECO:0000313" key="1">
    <source>
        <dbReference type="EMBL" id="TCO43742.1"/>
    </source>
</evidence>
<dbReference type="EMBL" id="SLWS01000028">
    <property type="protein sequence ID" value="TCO43742.1"/>
    <property type="molecule type" value="Genomic_DNA"/>
</dbReference>
<dbReference type="RefSeq" id="WP_132126516.1">
    <property type="nucleotide sequence ID" value="NZ_SLWS01000028.1"/>
</dbReference>